<dbReference type="PANTHER" id="PTHR43155">
    <property type="entry name" value="CYCLIC DI-GMP PHOSPHODIESTERASE PA4108-RELATED"/>
    <property type="match status" value="1"/>
</dbReference>
<dbReference type="Proteomes" id="UP000677234">
    <property type="component" value="Chromosome"/>
</dbReference>
<reference evidence="10" key="2">
    <citation type="submission" date="2021-04" db="EMBL/GenBank/DDBJ databases">
        <title>Brevibacillus composti FJAT-54423, complete genome.</title>
        <authorList>
            <person name="Tang R."/>
        </authorList>
    </citation>
    <scope>NUCLEOTIDE SEQUENCE</scope>
    <source>
        <strain evidence="10">FJAT-54424</strain>
    </source>
</reference>
<keyword evidence="12" id="KW-1185">Reference proteome</keyword>
<dbReference type="InterPro" id="IPR037522">
    <property type="entry name" value="HD_GYP_dom"/>
</dbReference>
<reference evidence="9 11" key="1">
    <citation type="submission" date="2020-12" db="EMBL/GenBank/DDBJ databases">
        <title>strain FJAT-54423T represents a novel species of the genus Brevibacillus.</title>
        <authorList>
            <person name="Tang R."/>
        </authorList>
    </citation>
    <scope>NUCLEOTIDE SEQUENCE [LARGE SCALE GENOMIC DNA]</scope>
    <source>
        <strain evidence="9 11">FJAT-54423</strain>
    </source>
</reference>
<dbReference type="KEGG" id="bcop:JD108_06660"/>
<dbReference type="CDD" id="cd00077">
    <property type="entry name" value="HDc"/>
    <property type="match status" value="1"/>
</dbReference>
<feature type="transmembrane region" description="Helical" evidence="6">
    <location>
        <begin position="204"/>
        <end position="224"/>
    </location>
</feature>
<evidence type="ECO:0000256" key="5">
    <source>
        <dbReference type="ARBA" id="ARBA00023136"/>
    </source>
</evidence>
<keyword evidence="4 6" id="KW-1133">Transmembrane helix</keyword>
<dbReference type="PROSITE" id="PS51831">
    <property type="entry name" value="HD"/>
    <property type="match status" value="1"/>
</dbReference>
<evidence type="ECO:0000259" key="8">
    <source>
        <dbReference type="PROSITE" id="PS51832"/>
    </source>
</evidence>
<evidence type="ECO:0000256" key="6">
    <source>
        <dbReference type="SAM" id="Phobius"/>
    </source>
</evidence>
<dbReference type="RefSeq" id="WP_198829101.1">
    <property type="nucleotide sequence ID" value="NZ_CP066308.1"/>
</dbReference>
<evidence type="ECO:0000256" key="1">
    <source>
        <dbReference type="ARBA" id="ARBA00004651"/>
    </source>
</evidence>
<dbReference type="SUPFAM" id="SSF109604">
    <property type="entry name" value="HD-domain/PDEase-like"/>
    <property type="match status" value="1"/>
</dbReference>
<feature type="transmembrane region" description="Helical" evidence="6">
    <location>
        <begin position="20"/>
        <end position="40"/>
    </location>
</feature>
<gene>
    <name evidence="9" type="ORF">JD108_06660</name>
    <name evidence="10" type="ORF">KDJ56_06340</name>
</gene>
<keyword evidence="5 6" id="KW-0472">Membrane</keyword>
<dbReference type="Proteomes" id="UP000595847">
    <property type="component" value="Chromosome"/>
</dbReference>
<evidence type="ECO:0000259" key="7">
    <source>
        <dbReference type="PROSITE" id="PS51831"/>
    </source>
</evidence>
<name>A0A7T5EMZ3_9BACL</name>
<proteinExistence type="predicted"/>
<feature type="domain" description="HD-GYP" evidence="8">
    <location>
        <begin position="243"/>
        <end position="447"/>
    </location>
</feature>
<evidence type="ECO:0000313" key="11">
    <source>
        <dbReference type="Proteomes" id="UP000595847"/>
    </source>
</evidence>
<evidence type="ECO:0000313" key="10">
    <source>
        <dbReference type="EMBL" id="QUO42606.1"/>
    </source>
</evidence>
<dbReference type="Gene3D" id="3.30.450.20">
    <property type="entry name" value="PAS domain"/>
    <property type="match status" value="1"/>
</dbReference>
<evidence type="ECO:0000256" key="3">
    <source>
        <dbReference type="ARBA" id="ARBA00022692"/>
    </source>
</evidence>
<protein>
    <submittedName>
        <fullName evidence="9">Cache domain-containing protein</fullName>
    </submittedName>
</protein>
<dbReference type="SMART" id="SM00471">
    <property type="entry name" value="HDc"/>
    <property type="match status" value="1"/>
</dbReference>
<keyword evidence="2" id="KW-1003">Cell membrane</keyword>
<dbReference type="EMBL" id="CP073708">
    <property type="protein sequence ID" value="QUO42606.1"/>
    <property type="molecule type" value="Genomic_DNA"/>
</dbReference>
<dbReference type="EMBL" id="CP066308">
    <property type="protein sequence ID" value="QQE75580.1"/>
    <property type="molecule type" value="Genomic_DNA"/>
</dbReference>
<dbReference type="GO" id="GO:0005886">
    <property type="term" value="C:plasma membrane"/>
    <property type="evidence" value="ECO:0007669"/>
    <property type="project" value="UniProtKB-SubCell"/>
</dbReference>
<dbReference type="AlphaFoldDB" id="A0A7T5EMZ3"/>
<accession>A0A7T5EMZ3</accession>
<dbReference type="Pfam" id="PF13487">
    <property type="entry name" value="HD_5"/>
    <property type="match status" value="1"/>
</dbReference>
<evidence type="ECO:0000313" key="9">
    <source>
        <dbReference type="EMBL" id="QQE75580.1"/>
    </source>
</evidence>
<evidence type="ECO:0000256" key="2">
    <source>
        <dbReference type="ARBA" id="ARBA00022475"/>
    </source>
</evidence>
<organism evidence="9 11">
    <name type="scientific">Brevibacillus composti</name>
    <dbReference type="NCBI Taxonomy" id="2796470"/>
    <lineage>
        <taxon>Bacteria</taxon>
        <taxon>Bacillati</taxon>
        <taxon>Bacillota</taxon>
        <taxon>Bacilli</taxon>
        <taxon>Bacillales</taxon>
        <taxon>Paenibacillaceae</taxon>
        <taxon>Brevibacillus</taxon>
    </lineage>
</organism>
<comment type="subcellular location">
    <subcellularLocation>
        <location evidence="1">Cell membrane</location>
        <topology evidence="1">Multi-pass membrane protein</topology>
    </subcellularLocation>
</comment>
<evidence type="ECO:0000313" key="12">
    <source>
        <dbReference type="Proteomes" id="UP000677234"/>
    </source>
</evidence>
<dbReference type="InterPro" id="IPR006674">
    <property type="entry name" value="HD_domain"/>
</dbReference>
<dbReference type="Gene3D" id="1.10.3210.10">
    <property type="entry name" value="Hypothetical protein af1432"/>
    <property type="match status" value="1"/>
</dbReference>
<keyword evidence="3 6" id="KW-0812">Transmembrane</keyword>
<dbReference type="PROSITE" id="PS51832">
    <property type="entry name" value="HD_GYP"/>
    <property type="match status" value="1"/>
</dbReference>
<dbReference type="Pfam" id="PF17200">
    <property type="entry name" value="sCache_2"/>
    <property type="match status" value="1"/>
</dbReference>
<dbReference type="InterPro" id="IPR003607">
    <property type="entry name" value="HD/PDEase_dom"/>
</dbReference>
<feature type="domain" description="HD" evidence="7">
    <location>
        <begin position="265"/>
        <end position="396"/>
    </location>
</feature>
<sequence>MRKGRSALPLKLKKKMKTRLYPVFLILLPIFFSVIVFFGYQETKLVYYQNEIEAMERQLNSIFQILRLYDDRVQDRSLSLPEAENEAKTLLAGPKLPDGTRDSGAVDIIMQPGESFLVFNSQGKLIVHSRLEGQNLFHMTDSEGRMLAREVLHKGNSVISYPSQIPGSKTDEKQIAVVRYFPQWDWHVSLVTSETNFYHKLSNLQTLLIVLVLGSYFITAILFYNTRRKDKALLSSKLRGEQLVETNQSILKTLAVALEERDAYTSGHSQRVAFYMRIIGEQMNFDSVTLDTIYTGGLLHDIGKIGIEDSILLKPGRLTEEEYEIIQSHPVRGEAVLKRLYAESGRHHADEIEKIMVITRHHHERFDGKGYPDRLAGEDIPIWARIAAVADSFDAMTSSRAYRKGLSFSKACDELIQHAGTQFCPTVVRAFFECVTLETFYRAHQISRANELLDRIQEKRDISLQRRVSL</sequence>
<evidence type="ECO:0000256" key="4">
    <source>
        <dbReference type="ARBA" id="ARBA00022989"/>
    </source>
</evidence>
<dbReference type="InterPro" id="IPR033480">
    <property type="entry name" value="sCache_2"/>
</dbReference>